<protein>
    <submittedName>
        <fullName evidence="1">Uncharacterized protein</fullName>
    </submittedName>
</protein>
<dbReference type="AlphaFoldDB" id="A0A1J5QS47"/>
<comment type="caution">
    <text evidence="1">The sequence shown here is derived from an EMBL/GenBank/DDBJ whole genome shotgun (WGS) entry which is preliminary data.</text>
</comment>
<accession>A0A1J5QS47</accession>
<evidence type="ECO:0000313" key="1">
    <source>
        <dbReference type="EMBL" id="OIQ82711.1"/>
    </source>
</evidence>
<reference evidence="1" key="1">
    <citation type="submission" date="2016-10" db="EMBL/GenBank/DDBJ databases">
        <title>Sequence of Gallionella enrichment culture.</title>
        <authorList>
            <person name="Poehlein A."/>
            <person name="Muehling M."/>
            <person name="Daniel R."/>
        </authorList>
    </citation>
    <scope>NUCLEOTIDE SEQUENCE</scope>
</reference>
<gene>
    <name evidence="1" type="ORF">GALL_355050</name>
</gene>
<organism evidence="1">
    <name type="scientific">mine drainage metagenome</name>
    <dbReference type="NCBI Taxonomy" id="410659"/>
    <lineage>
        <taxon>unclassified sequences</taxon>
        <taxon>metagenomes</taxon>
        <taxon>ecological metagenomes</taxon>
    </lineage>
</organism>
<name>A0A1J5QS47_9ZZZZ</name>
<proteinExistence type="predicted"/>
<sequence length="114" mass="12192">MQFPESWLRQFCNPPISTDALADKLTDEELLAAPLAKAEGVAVEDGTIRQSSGWRLAGAIDPLGAAIFQAAAGHEPIGKVAQRLAPGIDIFDLAEPIRALLSEGFFSYPSDLQK</sequence>
<dbReference type="EMBL" id="MLJW01000775">
    <property type="protein sequence ID" value="OIQ82711.1"/>
    <property type="molecule type" value="Genomic_DNA"/>
</dbReference>